<dbReference type="SMART" id="SM00220">
    <property type="entry name" value="S_TKc"/>
    <property type="match status" value="1"/>
</dbReference>
<reference evidence="7 8" key="1">
    <citation type="journal article" date="2019" name="Int. J. Syst. Evol. Microbiol.">
        <title>The Global Catalogue of Microorganisms (GCM) 10K type strain sequencing project: providing services to taxonomists for standard genome sequencing and annotation.</title>
        <authorList>
            <consortium name="The Broad Institute Genomics Platform"/>
            <consortium name="The Broad Institute Genome Sequencing Center for Infectious Disease"/>
            <person name="Wu L."/>
            <person name="Ma J."/>
        </authorList>
    </citation>
    <scope>NUCLEOTIDE SEQUENCE [LARGE SCALE GENOMIC DNA]</scope>
    <source>
        <strain evidence="7 8">JCM 15313</strain>
    </source>
</reference>
<dbReference type="CDD" id="cd14014">
    <property type="entry name" value="STKc_PknB_like"/>
    <property type="match status" value="1"/>
</dbReference>
<gene>
    <name evidence="7" type="ORF">GCM10009799_28080</name>
</gene>
<keyword evidence="2 5" id="KW-0547">Nucleotide-binding</keyword>
<dbReference type="PANTHER" id="PTHR43289:SF34">
    <property type="entry name" value="SERINE_THREONINE-PROTEIN KINASE YBDM-RELATED"/>
    <property type="match status" value="1"/>
</dbReference>
<dbReference type="PROSITE" id="PS00107">
    <property type="entry name" value="PROTEIN_KINASE_ATP"/>
    <property type="match status" value="1"/>
</dbReference>
<dbReference type="Proteomes" id="UP001501585">
    <property type="component" value="Unassembled WGS sequence"/>
</dbReference>
<dbReference type="SUPFAM" id="SSF56112">
    <property type="entry name" value="Protein kinase-like (PK-like)"/>
    <property type="match status" value="1"/>
</dbReference>
<dbReference type="Gene3D" id="3.30.200.20">
    <property type="entry name" value="Phosphorylase Kinase, domain 1"/>
    <property type="match status" value="1"/>
</dbReference>
<keyword evidence="4 5" id="KW-0067">ATP-binding</keyword>
<accession>A0ABN2T5H1</accession>
<name>A0ABN2T5H1_9ACTN</name>
<evidence type="ECO:0000313" key="7">
    <source>
        <dbReference type="EMBL" id="GAA1999278.1"/>
    </source>
</evidence>
<dbReference type="Gene3D" id="1.10.510.10">
    <property type="entry name" value="Transferase(Phosphotransferase) domain 1"/>
    <property type="match status" value="1"/>
</dbReference>
<keyword evidence="8" id="KW-1185">Reference proteome</keyword>
<dbReference type="InterPro" id="IPR008271">
    <property type="entry name" value="Ser/Thr_kinase_AS"/>
</dbReference>
<evidence type="ECO:0000256" key="1">
    <source>
        <dbReference type="ARBA" id="ARBA00022679"/>
    </source>
</evidence>
<feature type="binding site" evidence="5">
    <location>
        <position position="43"/>
    </location>
    <ligand>
        <name>ATP</name>
        <dbReference type="ChEBI" id="CHEBI:30616"/>
    </ligand>
</feature>
<dbReference type="PROSITE" id="PS00108">
    <property type="entry name" value="PROTEIN_KINASE_ST"/>
    <property type="match status" value="1"/>
</dbReference>
<evidence type="ECO:0000256" key="5">
    <source>
        <dbReference type="PROSITE-ProRule" id="PRU10141"/>
    </source>
</evidence>
<evidence type="ECO:0000259" key="6">
    <source>
        <dbReference type="PROSITE" id="PS50011"/>
    </source>
</evidence>
<dbReference type="PANTHER" id="PTHR43289">
    <property type="entry name" value="MITOGEN-ACTIVATED PROTEIN KINASE KINASE KINASE 20-RELATED"/>
    <property type="match status" value="1"/>
</dbReference>
<keyword evidence="1" id="KW-0808">Transferase</keyword>
<evidence type="ECO:0000256" key="2">
    <source>
        <dbReference type="ARBA" id="ARBA00022741"/>
    </source>
</evidence>
<dbReference type="RefSeq" id="WP_344162711.1">
    <property type="nucleotide sequence ID" value="NZ_BAAAPC010000011.1"/>
</dbReference>
<feature type="domain" description="Protein kinase" evidence="6">
    <location>
        <begin position="15"/>
        <end position="271"/>
    </location>
</feature>
<evidence type="ECO:0000313" key="8">
    <source>
        <dbReference type="Proteomes" id="UP001501585"/>
    </source>
</evidence>
<sequence>MDPLSASDPRTLGDITLRGRLGAGGMGQVYAGETPDGDRVAVKTLHSATADRDDLRERFDREVAAMRMVQGPGTAALLAASPPDADPQWLAMEYVPGLTLRDYVHRNGPMSSNEGKALGLVLARALADIHGAALLHRDLKPSNVILGPDGPCVIDFGLVAIGGAVGELTATNAMLGTPLCMAPEQAQNAKAVGTAADMYALGATLTFAVTGHYPIERPTPEALFAALVTGTEPDLTRLPEELRPIVAALLSRDPDDRPQLADVRAQLTEMLAEIGQSPGAARIRLAHTTYVAGPDDGDSPVAVDPAAPIPVPRPRHHLARSSASAPTPLVQALASRLRNEYDRSATLAAR</sequence>
<proteinExistence type="predicted"/>
<comment type="caution">
    <text evidence="7">The sequence shown here is derived from an EMBL/GenBank/DDBJ whole genome shotgun (WGS) entry which is preliminary data.</text>
</comment>
<dbReference type="InterPro" id="IPR011009">
    <property type="entry name" value="Kinase-like_dom_sf"/>
</dbReference>
<evidence type="ECO:0000256" key="3">
    <source>
        <dbReference type="ARBA" id="ARBA00022777"/>
    </source>
</evidence>
<dbReference type="Pfam" id="PF00069">
    <property type="entry name" value="Pkinase"/>
    <property type="match status" value="1"/>
</dbReference>
<keyword evidence="3" id="KW-0418">Kinase</keyword>
<protein>
    <recommendedName>
        <fullName evidence="6">Protein kinase domain-containing protein</fullName>
    </recommendedName>
</protein>
<evidence type="ECO:0000256" key="4">
    <source>
        <dbReference type="ARBA" id="ARBA00022840"/>
    </source>
</evidence>
<dbReference type="InterPro" id="IPR000719">
    <property type="entry name" value="Prot_kinase_dom"/>
</dbReference>
<dbReference type="EMBL" id="BAAAPC010000011">
    <property type="protein sequence ID" value="GAA1999278.1"/>
    <property type="molecule type" value="Genomic_DNA"/>
</dbReference>
<dbReference type="PROSITE" id="PS50011">
    <property type="entry name" value="PROTEIN_KINASE_DOM"/>
    <property type="match status" value="1"/>
</dbReference>
<organism evidence="7 8">
    <name type="scientific">Nocardiopsis rhodophaea</name>
    <dbReference type="NCBI Taxonomy" id="280238"/>
    <lineage>
        <taxon>Bacteria</taxon>
        <taxon>Bacillati</taxon>
        <taxon>Actinomycetota</taxon>
        <taxon>Actinomycetes</taxon>
        <taxon>Streptosporangiales</taxon>
        <taxon>Nocardiopsidaceae</taxon>
        <taxon>Nocardiopsis</taxon>
    </lineage>
</organism>
<dbReference type="InterPro" id="IPR017441">
    <property type="entry name" value="Protein_kinase_ATP_BS"/>
</dbReference>